<evidence type="ECO:0000313" key="2">
    <source>
        <dbReference type="Proteomes" id="UP001519460"/>
    </source>
</evidence>
<proteinExistence type="predicted"/>
<organism evidence="1 2">
    <name type="scientific">Batillaria attramentaria</name>
    <dbReference type="NCBI Taxonomy" id="370345"/>
    <lineage>
        <taxon>Eukaryota</taxon>
        <taxon>Metazoa</taxon>
        <taxon>Spiralia</taxon>
        <taxon>Lophotrochozoa</taxon>
        <taxon>Mollusca</taxon>
        <taxon>Gastropoda</taxon>
        <taxon>Caenogastropoda</taxon>
        <taxon>Sorbeoconcha</taxon>
        <taxon>Cerithioidea</taxon>
        <taxon>Batillariidae</taxon>
        <taxon>Batillaria</taxon>
    </lineage>
</organism>
<sequence length="92" mass="9949">MPGVQGWGSISGHVFVRDKDQAVVRLVEASGTSSFYATSTTRLTGPVVPTNYLLNQSVPEFRTSTSSLAVTVTRQMPLGDNAVDTNRPIVFY</sequence>
<dbReference type="EMBL" id="JACVVK020000253">
    <property type="protein sequence ID" value="KAK7481994.1"/>
    <property type="molecule type" value="Genomic_DNA"/>
</dbReference>
<dbReference type="Proteomes" id="UP001519460">
    <property type="component" value="Unassembled WGS sequence"/>
</dbReference>
<name>A0ABD0K4K7_9CAEN</name>
<dbReference type="AlphaFoldDB" id="A0ABD0K4K7"/>
<accession>A0ABD0K4K7</accession>
<reference evidence="1 2" key="1">
    <citation type="journal article" date="2023" name="Sci. Data">
        <title>Genome assembly of the Korean intertidal mud-creeper Batillaria attramentaria.</title>
        <authorList>
            <person name="Patra A.K."/>
            <person name="Ho P.T."/>
            <person name="Jun S."/>
            <person name="Lee S.J."/>
            <person name="Kim Y."/>
            <person name="Won Y.J."/>
        </authorList>
    </citation>
    <scope>NUCLEOTIDE SEQUENCE [LARGE SCALE GENOMIC DNA]</scope>
    <source>
        <strain evidence="1">Wonlab-2016</strain>
    </source>
</reference>
<evidence type="ECO:0000313" key="1">
    <source>
        <dbReference type="EMBL" id="KAK7481994.1"/>
    </source>
</evidence>
<protein>
    <submittedName>
        <fullName evidence="1">Uncharacterized protein</fullName>
    </submittedName>
</protein>
<keyword evidence="2" id="KW-1185">Reference proteome</keyword>
<comment type="caution">
    <text evidence="1">The sequence shown here is derived from an EMBL/GenBank/DDBJ whole genome shotgun (WGS) entry which is preliminary data.</text>
</comment>
<gene>
    <name evidence="1" type="ORF">BaRGS_00026797</name>
</gene>